<reference evidence="2" key="1">
    <citation type="journal article" date="2020" name="bioRxiv">
        <title>A rank-normalized archaeal taxonomy based on genome phylogeny resolves widespread incomplete and uneven classifications.</title>
        <authorList>
            <person name="Rinke C."/>
            <person name="Chuvochina M."/>
            <person name="Mussig A.J."/>
            <person name="Chaumeil P.-A."/>
            <person name="Waite D.W."/>
            <person name="Whitman W.B."/>
            <person name="Parks D.H."/>
            <person name="Hugenholtz P."/>
        </authorList>
    </citation>
    <scope>NUCLEOTIDE SEQUENCE [LARGE SCALE GENOMIC DNA]</scope>
</reference>
<evidence type="ECO:0000313" key="1">
    <source>
        <dbReference type="EMBL" id="HIH21367.1"/>
    </source>
</evidence>
<evidence type="ECO:0000313" key="2">
    <source>
        <dbReference type="Proteomes" id="UP000590964"/>
    </source>
</evidence>
<dbReference type="AlphaFoldDB" id="A0A7J4JZQ2"/>
<accession>A0A7J4JZQ2</accession>
<organism evidence="1 2">
    <name type="scientific">Candidatus Iainarchaeum sp</name>
    <dbReference type="NCBI Taxonomy" id="3101447"/>
    <lineage>
        <taxon>Archaea</taxon>
        <taxon>Candidatus Iainarchaeota</taxon>
        <taxon>Candidatus Iainarchaeia</taxon>
        <taxon>Candidatus Iainarchaeales</taxon>
        <taxon>Candidatus Iainarchaeaceae</taxon>
        <taxon>Candidatus Iainarchaeum</taxon>
    </lineage>
</organism>
<protein>
    <submittedName>
        <fullName evidence="1">Uncharacterized protein</fullName>
    </submittedName>
</protein>
<dbReference type="Proteomes" id="UP000590964">
    <property type="component" value="Unassembled WGS sequence"/>
</dbReference>
<proteinExistence type="predicted"/>
<comment type="caution">
    <text evidence="1">The sequence shown here is derived from an EMBL/GenBank/DDBJ whole genome shotgun (WGS) entry which is preliminary data.</text>
</comment>
<sequence length="160" mass="18718">MIRLRVGANTALSRLRNNNLALEKLFANKPRQREFIERRAGFVKNLQLNRCELVSLKSLRALFPKVSERKIVLGILQRQLKRKVLLGLPAFERFLARQRYPIRERLALAEAFKKGQLLCSKAIFDKYLTDYGWGETEIANLFRGMEMFKEVNFIEAAKNF</sequence>
<dbReference type="EMBL" id="DUFW01000025">
    <property type="protein sequence ID" value="HIH21367.1"/>
    <property type="molecule type" value="Genomic_DNA"/>
</dbReference>
<name>A0A7J4JZQ2_9ARCH</name>
<gene>
    <name evidence="1" type="ORF">HA222_01735</name>
</gene>